<feature type="transmembrane region" description="Helical" evidence="1">
    <location>
        <begin position="66"/>
        <end position="84"/>
    </location>
</feature>
<feature type="transmembrane region" description="Helical" evidence="1">
    <location>
        <begin position="117"/>
        <end position="139"/>
    </location>
</feature>
<protein>
    <submittedName>
        <fullName evidence="2">Uncharacterized protein</fullName>
    </submittedName>
</protein>
<dbReference type="EMBL" id="STFF01000015">
    <property type="protein sequence ID" value="THU30748.1"/>
    <property type="molecule type" value="Genomic_DNA"/>
</dbReference>
<sequence>MNKDINLKDLWQKQQVSQPNIEDIFSKVRQFNKSNLRKLIILNLMLLATSAFIIFVWYYYQPQLVTTKIGIVLTIAAMFIYLFVQNKLLAVFNKIDNSLSNSEYLQNLIILKSRQQFLQTTMLSIYFIMLSAGLALYLYEYTSRMTMGAAIFAYGITGAWIIFNWLYLRPKIIKKQQSKLNELIAKVETLSKQLNNG</sequence>
<evidence type="ECO:0000313" key="2">
    <source>
        <dbReference type="EMBL" id="THU30748.1"/>
    </source>
</evidence>
<evidence type="ECO:0000256" key="1">
    <source>
        <dbReference type="SAM" id="Phobius"/>
    </source>
</evidence>
<feature type="transmembrane region" description="Helical" evidence="1">
    <location>
        <begin position="145"/>
        <end position="168"/>
    </location>
</feature>
<dbReference type="RefSeq" id="WP_136580780.1">
    <property type="nucleotide sequence ID" value="NZ_STFF01000015.1"/>
</dbReference>
<dbReference type="Proteomes" id="UP000306918">
    <property type="component" value="Unassembled WGS sequence"/>
</dbReference>
<gene>
    <name evidence="2" type="ORF">FAM09_29550</name>
</gene>
<keyword evidence="3" id="KW-1185">Reference proteome</keyword>
<evidence type="ECO:0000313" key="3">
    <source>
        <dbReference type="Proteomes" id="UP000306918"/>
    </source>
</evidence>
<accession>A0A4S8H7D3</accession>
<dbReference type="OrthoDB" id="795301at2"/>
<dbReference type="AlphaFoldDB" id="A0A4S8H7D3"/>
<keyword evidence="1" id="KW-0472">Membrane</keyword>
<reference evidence="2 3" key="1">
    <citation type="submission" date="2019-04" db="EMBL/GenBank/DDBJ databases">
        <title>Niastella caeni sp. nov., isolated from activated sludge.</title>
        <authorList>
            <person name="Sheng M."/>
        </authorList>
    </citation>
    <scope>NUCLEOTIDE SEQUENCE [LARGE SCALE GENOMIC DNA]</scope>
    <source>
        <strain evidence="2 3">HX-2-15</strain>
    </source>
</reference>
<keyword evidence="1" id="KW-0812">Transmembrane</keyword>
<organism evidence="2 3">
    <name type="scientific">Niastella caeni</name>
    <dbReference type="NCBI Taxonomy" id="2569763"/>
    <lineage>
        <taxon>Bacteria</taxon>
        <taxon>Pseudomonadati</taxon>
        <taxon>Bacteroidota</taxon>
        <taxon>Chitinophagia</taxon>
        <taxon>Chitinophagales</taxon>
        <taxon>Chitinophagaceae</taxon>
        <taxon>Niastella</taxon>
    </lineage>
</organism>
<keyword evidence="1" id="KW-1133">Transmembrane helix</keyword>
<comment type="caution">
    <text evidence="2">The sequence shown here is derived from an EMBL/GenBank/DDBJ whole genome shotgun (WGS) entry which is preliminary data.</text>
</comment>
<proteinExistence type="predicted"/>
<feature type="transmembrane region" description="Helical" evidence="1">
    <location>
        <begin position="39"/>
        <end position="60"/>
    </location>
</feature>
<name>A0A4S8H7D3_9BACT</name>